<comment type="caution">
    <text evidence="1">The sequence shown here is derived from an EMBL/GenBank/DDBJ whole genome shotgun (WGS) entry which is preliminary data.</text>
</comment>
<gene>
    <name evidence="1" type="ORF">HNQ94_000855</name>
</gene>
<dbReference type="Proteomes" id="UP000581688">
    <property type="component" value="Unassembled WGS sequence"/>
</dbReference>
<keyword evidence="2" id="KW-1185">Reference proteome</keyword>
<accession>A0A841PUD1</accession>
<reference evidence="1 2" key="1">
    <citation type="submission" date="2020-08" db="EMBL/GenBank/DDBJ databases">
        <title>Genomic Encyclopedia of Type Strains, Phase IV (KMG-IV): sequencing the most valuable type-strain genomes for metagenomic binning, comparative biology and taxonomic classification.</title>
        <authorList>
            <person name="Goeker M."/>
        </authorList>
    </citation>
    <scope>NUCLEOTIDE SEQUENCE [LARGE SCALE GENOMIC DNA]</scope>
    <source>
        <strain evidence="1 2">DSM 19612</strain>
    </source>
</reference>
<sequence length="92" mass="10693">MKLRTKEEQKFVFEMIGDDEKVSVKGKISGDAIIPKHDDLKMKAIIALLNSIDQKNFIEHEQMSLFQKYVEEIEETIQALKEHDGFQQGIKE</sequence>
<evidence type="ECO:0000313" key="2">
    <source>
        <dbReference type="Proteomes" id="UP000581688"/>
    </source>
</evidence>
<evidence type="ECO:0000313" key="1">
    <source>
        <dbReference type="EMBL" id="MBB6452410.1"/>
    </source>
</evidence>
<organism evidence="1 2">
    <name type="scientific">Salirhabdus euzebyi</name>
    <dbReference type="NCBI Taxonomy" id="394506"/>
    <lineage>
        <taxon>Bacteria</taxon>
        <taxon>Bacillati</taxon>
        <taxon>Bacillota</taxon>
        <taxon>Bacilli</taxon>
        <taxon>Bacillales</taxon>
        <taxon>Bacillaceae</taxon>
        <taxon>Salirhabdus</taxon>
    </lineage>
</organism>
<protein>
    <submittedName>
        <fullName evidence="1">Uncharacterized protein</fullName>
    </submittedName>
</protein>
<dbReference type="AlphaFoldDB" id="A0A841PUD1"/>
<dbReference type="EMBL" id="JACHGH010000002">
    <property type="protein sequence ID" value="MBB6452410.1"/>
    <property type="molecule type" value="Genomic_DNA"/>
</dbReference>
<proteinExistence type="predicted"/>
<dbReference type="RefSeq" id="WP_174494928.1">
    <property type="nucleotide sequence ID" value="NZ_CADDWK010000002.1"/>
</dbReference>
<name>A0A841PUD1_9BACI</name>